<reference evidence="1" key="1">
    <citation type="journal article" date="2020" name="Nat. Commun.">
        <title>Large-scale genome sequencing of mycorrhizal fungi provides insights into the early evolution of symbiotic traits.</title>
        <authorList>
            <person name="Miyauchi S."/>
            <person name="Kiss E."/>
            <person name="Kuo A."/>
            <person name="Drula E."/>
            <person name="Kohler A."/>
            <person name="Sanchez-Garcia M."/>
            <person name="Morin E."/>
            <person name="Andreopoulos B."/>
            <person name="Barry K.W."/>
            <person name="Bonito G."/>
            <person name="Buee M."/>
            <person name="Carver A."/>
            <person name="Chen C."/>
            <person name="Cichocki N."/>
            <person name="Clum A."/>
            <person name="Culley D."/>
            <person name="Crous P.W."/>
            <person name="Fauchery L."/>
            <person name="Girlanda M."/>
            <person name="Hayes R.D."/>
            <person name="Keri Z."/>
            <person name="LaButti K."/>
            <person name="Lipzen A."/>
            <person name="Lombard V."/>
            <person name="Magnuson J."/>
            <person name="Maillard F."/>
            <person name="Murat C."/>
            <person name="Nolan M."/>
            <person name="Ohm R.A."/>
            <person name="Pangilinan J."/>
            <person name="Pereira M.F."/>
            <person name="Perotto S."/>
            <person name="Peter M."/>
            <person name="Pfister S."/>
            <person name="Riley R."/>
            <person name="Sitrit Y."/>
            <person name="Stielow J.B."/>
            <person name="Szollosi G."/>
            <person name="Zifcakova L."/>
            <person name="Stursova M."/>
            <person name="Spatafora J.W."/>
            <person name="Tedersoo L."/>
            <person name="Vaario L.M."/>
            <person name="Yamada A."/>
            <person name="Yan M."/>
            <person name="Wang P."/>
            <person name="Xu J."/>
            <person name="Bruns T."/>
            <person name="Baldrian P."/>
            <person name="Vilgalys R."/>
            <person name="Dunand C."/>
            <person name="Henrissat B."/>
            <person name="Grigoriev I.V."/>
            <person name="Hibbett D."/>
            <person name="Nagy L.G."/>
            <person name="Martin F.M."/>
        </authorList>
    </citation>
    <scope>NUCLEOTIDE SEQUENCE</scope>
    <source>
        <strain evidence="1">UP504</strain>
    </source>
</reference>
<protein>
    <recommendedName>
        <fullName evidence="3">Fungal-type protein kinase domain-containing protein</fullName>
    </recommendedName>
</protein>
<evidence type="ECO:0008006" key="3">
    <source>
        <dbReference type="Google" id="ProtNLM"/>
    </source>
</evidence>
<sequence length="124" mass="14222">MTCPPGDLTQFIIMVHPHDSNKLRRFHTRQIILLFGVEPLRGRGTHVFEAIRVDEGGKEKGDPVVLKDIWIDHDHLREGVILMQLYKEADEDDKLMQRHFLAAICHGDVLMEPGVPDNTQDLMC</sequence>
<name>A0A9P6DRZ8_9AGAM</name>
<organism evidence="1 2">
    <name type="scientific">Hydnum rufescens UP504</name>
    <dbReference type="NCBI Taxonomy" id="1448309"/>
    <lineage>
        <taxon>Eukaryota</taxon>
        <taxon>Fungi</taxon>
        <taxon>Dikarya</taxon>
        <taxon>Basidiomycota</taxon>
        <taxon>Agaricomycotina</taxon>
        <taxon>Agaricomycetes</taxon>
        <taxon>Cantharellales</taxon>
        <taxon>Hydnaceae</taxon>
        <taxon>Hydnum</taxon>
    </lineage>
</organism>
<dbReference type="EMBL" id="MU129065">
    <property type="protein sequence ID" value="KAF9508105.1"/>
    <property type="molecule type" value="Genomic_DNA"/>
</dbReference>
<dbReference type="AlphaFoldDB" id="A0A9P6DRZ8"/>
<proteinExistence type="predicted"/>
<evidence type="ECO:0000313" key="2">
    <source>
        <dbReference type="Proteomes" id="UP000886523"/>
    </source>
</evidence>
<accession>A0A9P6DRZ8</accession>
<comment type="caution">
    <text evidence="1">The sequence shown here is derived from an EMBL/GenBank/DDBJ whole genome shotgun (WGS) entry which is preliminary data.</text>
</comment>
<evidence type="ECO:0000313" key="1">
    <source>
        <dbReference type="EMBL" id="KAF9508105.1"/>
    </source>
</evidence>
<dbReference type="Proteomes" id="UP000886523">
    <property type="component" value="Unassembled WGS sequence"/>
</dbReference>
<dbReference type="OrthoDB" id="3271139at2759"/>
<gene>
    <name evidence="1" type="ORF">BS47DRAFT_1366195</name>
</gene>
<keyword evidence="2" id="KW-1185">Reference proteome</keyword>